<dbReference type="AlphaFoldDB" id="A0A2G6K6Q4"/>
<dbReference type="GO" id="GO:0004175">
    <property type="term" value="F:endopeptidase activity"/>
    <property type="evidence" value="ECO:0007669"/>
    <property type="project" value="UniProtKB-ARBA"/>
</dbReference>
<dbReference type="GO" id="GO:0080120">
    <property type="term" value="P:CAAX-box protein maturation"/>
    <property type="evidence" value="ECO:0007669"/>
    <property type="project" value="UniProtKB-ARBA"/>
</dbReference>
<accession>A0A2G6K6Q4</accession>
<feature type="domain" description="CAAX prenyl protease 2/Lysostaphin resistance protein A-like" evidence="2">
    <location>
        <begin position="102"/>
        <end position="201"/>
    </location>
</feature>
<feature type="transmembrane region" description="Helical" evidence="1">
    <location>
        <begin position="217"/>
        <end position="236"/>
    </location>
</feature>
<proteinExistence type="predicted"/>
<feature type="transmembrane region" description="Helical" evidence="1">
    <location>
        <begin position="103"/>
        <end position="122"/>
    </location>
</feature>
<comment type="caution">
    <text evidence="3">The sequence shown here is derived from an EMBL/GenBank/DDBJ whole genome shotgun (WGS) entry which is preliminary data.</text>
</comment>
<dbReference type="EMBL" id="PDSL01000085">
    <property type="protein sequence ID" value="PIE31367.1"/>
    <property type="molecule type" value="Genomic_DNA"/>
</dbReference>
<organism evidence="3 4">
    <name type="scientific">Ilumatobacter coccineus</name>
    <dbReference type="NCBI Taxonomy" id="467094"/>
    <lineage>
        <taxon>Bacteria</taxon>
        <taxon>Bacillati</taxon>
        <taxon>Actinomycetota</taxon>
        <taxon>Acidimicrobiia</taxon>
        <taxon>Acidimicrobiales</taxon>
        <taxon>Ilumatobacteraceae</taxon>
        <taxon>Ilumatobacter</taxon>
    </lineage>
</organism>
<name>A0A2G6K6Q4_9ACTN</name>
<dbReference type="Pfam" id="PF02517">
    <property type="entry name" value="Rce1-like"/>
    <property type="match status" value="1"/>
</dbReference>
<evidence type="ECO:0000259" key="2">
    <source>
        <dbReference type="Pfam" id="PF02517"/>
    </source>
</evidence>
<keyword evidence="1" id="KW-0812">Transmembrane</keyword>
<feature type="transmembrane region" description="Helical" evidence="1">
    <location>
        <begin position="164"/>
        <end position="183"/>
    </location>
</feature>
<evidence type="ECO:0000313" key="3">
    <source>
        <dbReference type="EMBL" id="PIE31367.1"/>
    </source>
</evidence>
<dbReference type="PANTHER" id="PTHR39430:SF1">
    <property type="entry name" value="PROTEASE"/>
    <property type="match status" value="1"/>
</dbReference>
<feature type="transmembrane region" description="Helical" evidence="1">
    <location>
        <begin position="192"/>
        <end position="211"/>
    </location>
</feature>
<dbReference type="PANTHER" id="PTHR39430">
    <property type="entry name" value="MEMBRANE-ASSOCIATED PROTEASE-RELATED"/>
    <property type="match status" value="1"/>
</dbReference>
<feature type="transmembrane region" description="Helical" evidence="1">
    <location>
        <begin position="73"/>
        <end position="91"/>
    </location>
</feature>
<keyword evidence="1" id="KW-1133">Transmembrane helix</keyword>
<dbReference type="InterPro" id="IPR003675">
    <property type="entry name" value="Rce1/LyrA-like_dom"/>
</dbReference>
<feature type="transmembrane region" description="Helical" evidence="1">
    <location>
        <begin position="39"/>
        <end position="61"/>
    </location>
</feature>
<gene>
    <name evidence="3" type="ORF">CSA55_05890</name>
</gene>
<reference evidence="3 4" key="1">
    <citation type="submission" date="2017-10" db="EMBL/GenBank/DDBJ databases">
        <title>Novel microbial diversity and functional potential in the marine mammal oral microbiome.</title>
        <authorList>
            <person name="Dudek N.K."/>
            <person name="Sun C.L."/>
            <person name="Burstein D."/>
            <person name="Kantor R.S."/>
            <person name="Aliaga Goltsman D.S."/>
            <person name="Bik E.M."/>
            <person name="Thomas B.C."/>
            <person name="Banfield J.F."/>
            <person name="Relman D.A."/>
        </authorList>
    </citation>
    <scope>NUCLEOTIDE SEQUENCE [LARGE SCALE GENOMIC DNA]</scope>
    <source>
        <strain evidence="3">DOLJORAL78_61_10</strain>
    </source>
</reference>
<feature type="transmembrane region" description="Helical" evidence="1">
    <location>
        <begin position="7"/>
        <end position="27"/>
    </location>
</feature>
<evidence type="ECO:0000313" key="4">
    <source>
        <dbReference type="Proteomes" id="UP000230914"/>
    </source>
</evidence>
<protein>
    <recommendedName>
        <fullName evidence="2">CAAX prenyl protease 2/Lysostaphin resistance protein A-like domain-containing protein</fullName>
    </recommendedName>
</protein>
<dbReference type="Proteomes" id="UP000230914">
    <property type="component" value="Unassembled WGS sequence"/>
</dbReference>
<sequence>MSRKEKLALIAVVVYMAIMMSGMYVMHHVKGLTYGKPEMMTVLVYFQIAATISALVFYMLFFRGQAFRKPRMNLFLVEFFVAAIVLVVLQITLGKYGDADMSLIWTIVGTTIMVGIGEEMIFRGILMGAVREKRGAYVAVLWSAGVFGFLHSTNILGGQAVGPTLAQVLSAGLSGVLYAWVVIKVRNVIPTMVYHAVWDMFILLGLVVTVSQAEIVLQFQSLFEIVASVVILVMIIRHLRSGRRDEDDELPAAAT</sequence>
<keyword evidence="1" id="KW-0472">Membrane</keyword>
<feature type="transmembrane region" description="Helical" evidence="1">
    <location>
        <begin position="134"/>
        <end position="152"/>
    </location>
</feature>
<evidence type="ECO:0000256" key="1">
    <source>
        <dbReference type="SAM" id="Phobius"/>
    </source>
</evidence>